<dbReference type="RefSeq" id="WP_126016944.1">
    <property type="nucleotide sequence ID" value="NZ_CP034437.1"/>
</dbReference>
<keyword evidence="2" id="KW-1185">Reference proteome</keyword>
<accession>A0A3S9A665</accession>
<dbReference type="GO" id="GO:0016811">
    <property type="term" value="F:hydrolase activity, acting on carbon-nitrogen (but not peptide) bonds, in linear amides"/>
    <property type="evidence" value="ECO:0007669"/>
    <property type="project" value="TreeGrafter"/>
</dbReference>
<dbReference type="PANTHER" id="PTHR12993:SF11">
    <property type="entry name" value="N-ACETYLGLUCOSAMINYL-PHOSPHATIDYLINOSITOL DE-N-ACETYLASE"/>
    <property type="match status" value="1"/>
</dbReference>
<dbReference type="Pfam" id="PF02585">
    <property type="entry name" value="PIG-L"/>
    <property type="match status" value="1"/>
</dbReference>
<sequence>MDIKQLLGLPELLDVKKIICIQPHPDDNEVGAAGTLRELALRGCEIVYTTVTDGSASGSTGAATSEEIVRIRENEKQAAGQLLGVSKQIDLGFRDMGDYTEEDVLNKLIPIIREEKPDMLMTVDPWMPYEAHPDHIKTGKAVATAMLFAANKVRFTEGMPHKVPQIAFYATSHPNGIIDVTTHWDTKLASILAHKSQFDNEEWPMLRMYFEHQASQLHSKLNLEQAGFAEAFKVLATEQLHFFPAALYS</sequence>
<dbReference type="AlphaFoldDB" id="A0A3S9A665"/>
<dbReference type="Gene3D" id="3.40.50.10320">
    <property type="entry name" value="LmbE-like"/>
    <property type="match status" value="1"/>
</dbReference>
<evidence type="ECO:0000313" key="1">
    <source>
        <dbReference type="EMBL" id="AZN41237.1"/>
    </source>
</evidence>
<proteinExistence type="predicted"/>
<organism evidence="1 2">
    <name type="scientific">Paenibacillus albus</name>
    <dbReference type="NCBI Taxonomy" id="2495582"/>
    <lineage>
        <taxon>Bacteria</taxon>
        <taxon>Bacillati</taxon>
        <taxon>Bacillota</taxon>
        <taxon>Bacilli</taxon>
        <taxon>Bacillales</taxon>
        <taxon>Paenibacillaceae</taxon>
        <taxon>Paenibacillus</taxon>
    </lineage>
</organism>
<dbReference type="PANTHER" id="PTHR12993">
    <property type="entry name" value="N-ACETYLGLUCOSAMINYL-PHOSPHATIDYLINOSITOL DE-N-ACETYLASE-RELATED"/>
    <property type="match status" value="1"/>
</dbReference>
<protein>
    <submittedName>
        <fullName evidence="1">PIG-L family deacetylase</fullName>
    </submittedName>
</protein>
<dbReference type="Proteomes" id="UP000272528">
    <property type="component" value="Chromosome"/>
</dbReference>
<dbReference type="KEGG" id="palb:EJC50_17345"/>
<dbReference type="OrthoDB" id="9778719at2"/>
<gene>
    <name evidence="1" type="ORF">EJC50_17345</name>
</gene>
<reference evidence="2" key="1">
    <citation type="submission" date="2018-12" db="EMBL/GenBank/DDBJ databases">
        <title>Genome sequence of Peanibacillus sp.</title>
        <authorList>
            <person name="Subramani G."/>
            <person name="Srinivasan S."/>
            <person name="Kim M.K."/>
        </authorList>
    </citation>
    <scope>NUCLEOTIDE SEQUENCE [LARGE SCALE GENOMIC DNA]</scope>
    <source>
        <strain evidence="2">18JY67-1</strain>
    </source>
</reference>
<dbReference type="InterPro" id="IPR024078">
    <property type="entry name" value="LmbE-like_dom_sf"/>
</dbReference>
<dbReference type="EMBL" id="CP034437">
    <property type="protein sequence ID" value="AZN41237.1"/>
    <property type="molecule type" value="Genomic_DNA"/>
</dbReference>
<evidence type="ECO:0000313" key="2">
    <source>
        <dbReference type="Proteomes" id="UP000272528"/>
    </source>
</evidence>
<dbReference type="InterPro" id="IPR003737">
    <property type="entry name" value="GlcNAc_PI_deacetylase-related"/>
</dbReference>
<dbReference type="SUPFAM" id="SSF102588">
    <property type="entry name" value="LmbE-like"/>
    <property type="match status" value="1"/>
</dbReference>
<name>A0A3S9A665_9BACL</name>